<name>A0A5C3QR80_9AGAR</name>
<evidence type="ECO:0000313" key="3">
    <source>
        <dbReference type="Proteomes" id="UP000305067"/>
    </source>
</evidence>
<gene>
    <name evidence="2" type="ORF">BDV98DRAFT_562325</name>
</gene>
<dbReference type="Proteomes" id="UP000305067">
    <property type="component" value="Unassembled WGS sequence"/>
</dbReference>
<proteinExistence type="predicted"/>
<accession>A0A5C3QR80</accession>
<dbReference type="InterPro" id="IPR013898">
    <property type="entry name" value="Atg43"/>
</dbReference>
<dbReference type="OrthoDB" id="2430343at2759"/>
<reference evidence="2 3" key="1">
    <citation type="journal article" date="2019" name="Nat. Ecol. Evol.">
        <title>Megaphylogeny resolves global patterns of mushroom evolution.</title>
        <authorList>
            <person name="Varga T."/>
            <person name="Krizsan K."/>
            <person name="Foldi C."/>
            <person name="Dima B."/>
            <person name="Sanchez-Garcia M."/>
            <person name="Sanchez-Ramirez S."/>
            <person name="Szollosi G.J."/>
            <person name="Szarkandi J.G."/>
            <person name="Papp V."/>
            <person name="Albert L."/>
            <person name="Andreopoulos W."/>
            <person name="Angelini C."/>
            <person name="Antonin V."/>
            <person name="Barry K.W."/>
            <person name="Bougher N.L."/>
            <person name="Buchanan P."/>
            <person name="Buyck B."/>
            <person name="Bense V."/>
            <person name="Catcheside P."/>
            <person name="Chovatia M."/>
            <person name="Cooper J."/>
            <person name="Damon W."/>
            <person name="Desjardin D."/>
            <person name="Finy P."/>
            <person name="Geml J."/>
            <person name="Haridas S."/>
            <person name="Hughes K."/>
            <person name="Justo A."/>
            <person name="Karasinski D."/>
            <person name="Kautmanova I."/>
            <person name="Kiss B."/>
            <person name="Kocsube S."/>
            <person name="Kotiranta H."/>
            <person name="LaButti K.M."/>
            <person name="Lechner B.E."/>
            <person name="Liimatainen K."/>
            <person name="Lipzen A."/>
            <person name="Lukacs Z."/>
            <person name="Mihaltcheva S."/>
            <person name="Morgado L.N."/>
            <person name="Niskanen T."/>
            <person name="Noordeloos M.E."/>
            <person name="Ohm R.A."/>
            <person name="Ortiz-Santana B."/>
            <person name="Ovrebo C."/>
            <person name="Racz N."/>
            <person name="Riley R."/>
            <person name="Savchenko A."/>
            <person name="Shiryaev A."/>
            <person name="Soop K."/>
            <person name="Spirin V."/>
            <person name="Szebenyi C."/>
            <person name="Tomsovsky M."/>
            <person name="Tulloss R.E."/>
            <person name="Uehling J."/>
            <person name="Grigoriev I.V."/>
            <person name="Vagvolgyi C."/>
            <person name="Papp T."/>
            <person name="Martin F.M."/>
            <person name="Miettinen O."/>
            <person name="Hibbett D.S."/>
            <person name="Nagy L.G."/>
        </authorList>
    </citation>
    <scope>NUCLEOTIDE SEQUENCE [LARGE SCALE GENOMIC DNA]</scope>
    <source>
        <strain evidence="2 3">CBS 309.79</strain>
    </source>
</reference>
<feature type="compositionally biased region" description="Basic and acidic residues" evidence="1">
    <location>
        <begin position="89"/>
        <end position="99"/>
    </location>
</feature>
<dbReference type="GO" id="GO:0000423">
    <property type="term" value="P:mitophagy"/>
    <property type="evidence" value="ECO:0007669"/>
    <property type="project" value="InterPro"/>
</dbReference>
<dbReference type="PANTHER" id="PTHR38699:SF1">
    <property type="entry name" value="MITOPHAGY RECEPTOR ATG43"/>
    <property type="match status" value="1"/>
</dbReference>
<dbReference type="STRING" id="1884261.A0A5C3QR80"/>
<feature type="region of interest" description="Disordered" evidence="1">
    <location>
        <begin position="78"/>
        <end position="99"/>
    </location>
</feature>
<dbReference type="Pfam" id="PF08589">
    <property type="entry name" value="ATG43"/>
    <property type="match status" value="1"/>
</dbReference>
<keyword evidence="3" id="KW-1185">Reference proteome</keyword>
<dbReference type="EMBL" id="ML178818">
    <property type="protein sequence ID" value="TFL04495.1"/>
    <property type="molecule type" value="Genomic_DNA"/>
</dbReference>
<sequence>MASGAPLFAMDARRHPYAHDDVDDFPDILDKEGLEHDDDTKHRRPQIPQIPEMRFENSYLRSLRGCLEIQHHDSGLAFPSDLTGPQHRRIGEGSEEYEKVEHSKHASSEAGTEAIVAVQDVDPRTVTVALQPTFTVVNVDWKSVAWITTKDQLIMPFLQGMLWGVASTYITPLMQRIFGRKTQSLSLKERARQSAASEKLRAKLGGFSDGEGAHRLRDWAKEMGISS</sequence>
<protein>
    <submittedName>
        <fullName evidence="2">Uncharacterized protein</fullName>
    </submittedName>
</protein>
<dbReference type="PANTHER" id="PTHR38699">
    <property type="entry name" value="CHROMOSOME 1, WHOLE GENOME SHOTGUN SEQUENCE"/>
    <property type="match status" value="1"/>
</dbReference>
<organism evidence="2 3">
    <name type="scientific">Pterulicium gracile</name>
    <dbReference type="NCBI Taxonomy" id="1884261"/>
    <lineage>
        <taxon>Eukaryota</taxon>
        <taxon>Fungi</taxon>
        <taxon>Dikarya</taxon>
        <taxon>Basidiomycota</taxon>
        <taxon>Agaricomycotina</taxon>
        <taxon>Agaricomycetes</taxon>
        <taxon>Agaricomycetidae</taxon>
        <taxon>Agaricales</taxon>
        <taxon>Pleurotineae</taxon>
        <taxon>Pterulaceae</taxon>
        <taxon>Pterulicium</taxon>
    </lineage>
</organism>
<evidence type="ECO:0000313" key="2">
    <source>
        <dbReference type="EMBL" id="TFL04495.1"/>
    </source>
</evidence>
<dbReference type="GO" id="GO:0140580">
    <property type="term" value="F:mitochondrion autophagosome adaptor activity"/>
    <property type="evidence" value="ECO:0007669"/>
    <property type="project" value="InterPro"/>
</dbReference>
<dbReference type="AlphaFoldDB" id="A0A5C3QR80"/>
<evidence type="ECO:0000256" key="1">
    <source>
        <dbReference type="SAM" id="MobiDB-lite"/>
    </source>
</evidence>